<name>A0A832YZ05_9CREN</name>
<organism evidence="6 7">
    <name type="scientific">Ignisphaera aggregans</name>
    <dbReference type="NCBI Taxonomy" id="334771"/>
    <lineage>
        <taxon>Archaea</taxon>
        <taxon>Thermoproteota</taxon>
        <taxon>Thermoprotei</taxon>
        <taxon>Desulfurococcales</taxon>
        <taxon>Desulfurococcaceae</taxon>
        <taxon>Ignisphaera</taxon>
    </lineage>
</organism>
<comment type="caution">
    <text evidence="6">The sequence shown here is derived from an EMBL/GenBank/DDBJ whole genome shotgun (WGS) entry which is preliminary data.</text>
</comment>
<dbReference type="GO" id="GO:0032259">
    <property type="term" value="P:methylation"/>
    <property type="evidence" value="ECO:0007669"/>
    <property type="project" value="UniProtKB-KW"/>
</dbReference>
<dbReference type="GO" id="GO:0044027">
    <property type="term" value="P:negative regulation of gene expression via chromosomal CpG island methylation"/>
    <property type="evidence" value="ECO:0007669"/>
    <property type="project" value="TreeGrafter"/>
</dbReference>
<dbReference type="PANTHER" id="PTHR10629:SF52">
    <property type="entry name" value="DNA (CYTOSINE-5)-METHYLTRANSFERASE 1"/>
    <property type="match status" value="1"/>
</dbReference>
<sequence>MKGILVVDLFSGAGGFSRGFKDCGFSIALAVDNDDACGRSYKLNFPEAVVLVEDIRDVTGKDILYMLGTKPHIVIGSPPCEPFTGANPRRETEPLDRLYKDPMGSLTLEFIRIVGEIQPRIFILENVPAIMEGPLKEALVKEFKSVGYHRIFFNVLRAEDYGTPSHRKRVFISNVPITPSKERHRRVSVWEALKDLPPPGMGGVPNHDALPISDRKLRRIVRLKPGSAMYYYEGAEKKRLPNFIRLKPDSIAPTVLGSSRFIHPFENRLLTVREQARLMGFPDDHIFVGGRDQQYNQVGEAVPPPLARAIARFIKEKYSDLLLSS</sequence>
<dbReference type="InterPro" id="IPR050390">
    <property type="entry name" value="C5-Methyltransferase"/>
</dbReference>
<comment type="similarity">
    <text evidence="5">Belongs to the class I-like SAM-binding methyltransferase superfamily. C5-methyltransferase family.</text>
</comment>
<dbReference type="Gene3D" id="3.40.50.150">
    <property type="entry name" value="Vaccinia Virus protein VP39"/>
    <property type="match status" value="1"/>
</dbReference>
<evidence type="ECO:0000256" key="3">
    <source>
        <dbReference type="ARBA" id="ARBA00022679"/>
    </source>
</evidence>
<dbReference type="GO" id="GO:0003677">
    <property type="term" value="F:DNA binding"/>
    <property type="evidence" value="ECO:0007669"/>
    <property type="project" value="TreeGrafter"/>
</dbReference>
<dbReference type="EC" id="2.1.1.37" evidence="1"/>
<gene>
    <name evidence="6" type="ORF">EYH02_02210</name>
</gene>
<dbReference type="PROSITE" id="PS51679">
    <property type="entry name" value="SAM_MT_C5"/>
    <property type="match status" value="1"/>
</dbReference>
<dbReference type="Pfam" id="PF00145">
    <property type="entry name" value="DNA_methylase"/>
    <property type="match status" value="2"/>
</dbReference>
<dbReference type="PANTHER" id="PTHR10629">
    <property type="entry name" value="CYTOSINE-SPECIFIC METHYLTRANSFERASE"/>
    <property type="match status" value="1"/>
</dbReference>
<dbReference type="NCBIfam" id="TIGR00675">
    <property type="entry name" value="dcm"/>
    <property type="match status" value="1"/>
</dbReference>
<accession>A0A832YZ05</accession>
<evidence type="ECO:0000313" key="7">
    <source>
        <dbReference type="Proteomes" id="UP000605805"/>
    </source>
</evidence>
<dbReference type="EMBL" id="DQTV01000044">
    <property type="protein sequence ID" value="HIP56871.1"/>
    <property type="molecule type" value="Genomic_DNA"/>
</dbReference>
<dbReference type="InterPro" id="IPR029063">
    <property type="entry name" value="SAM-dependent_MTases_sf"/>
</dbReference>
<protein>
    <recommendedName>
        <fullName evidence="1">DNA (cytosine-5-)-methyltransferase</fullName>
        <ecNumber evidence="1">2.1.1.37</ecNumber>
    </recommendedName>
</protein>
<evidence type="ECO:0000256" key="5">
    <source>
        <dbReference type="RuleBase" id="RU000416"/>
    </source>
</evidence>
<dbReference type="PRINTS" id="PR00105">
    <property type="entry name" value="C5METTRFRASE"/>
</dbReference>
<keyword evidence="4" id="KW-0949">S-adenosyl-L-methionine</keyword>
<dbReference type="InterPro" id="IPR001525">
    <property type="entry name" value="C5_MeTfrase"/>
</dbReference>
<dbReference type="Gene3D" id="3.90.120.10">
    <property type="entry name" value="DNA Methylase, subunit A, domain 2"/>
    <property type="match status" value="1"/>
</dbReference>
<proteinExistence type="inferred from homology"/>
<dbReference type="GO" id="GO:0003886">
    <property type="term" value="F:DNA (cytosine-5-)-methyltransferase activity"/>
    <property type="evidence" value="ECO:0007669"/>
    <property type="project" value="UniProtKB-EC"/>
</dbReference>
<dbReference type="AlphaFoldDB" id="A0A832YZ05"/>
<evidence type="ECO:0000256" key="4">
    <source>
        <dbReference type="ARBA" id="ARBA00022691"/>
    </source>
</evidence>
<keyword evidence="3 6" id="KW-0808">Transferase</keyword>
<evidence type="ECO:0000313" key="6">
    <source>
        <dbReference type="EMBL" id="HIP56871.1"/>
    </source>
</evidence>
<reference evidence="6" key="1">
    <citation type="journal article" date="2020" name="ISME J.">
        <title>Gammaproteobacteria mediating utilization of methyl-, sulfur- and petroleum organic compounds in deep ocean hydrothermal plumes.</title>
        <authorList>
            <person name="Zhou Z."/>
            <person name="Liu Y."/>
            <person name="Pan J."/>
            <person name="Cron B.R."/>
            <person name="Toner B.M."/>
            <person name="Anantharaman K."/>
            <person name="Breier J.A."/>
            <person name="Dick G.J."/>
            <person name="Li M."/>
        </authorList>
    </citation>
    <scope>NUCLEOTIDE SEQUENCE</scope>
    <source>
        <strain evidence="6">SZUA-1435</strain>
    </source>
</reference>
<evidence type="ECO:0000256" key="2">
    <source>
        <dbReference type="ARBA" id="ARBA00022603"/>
    </source>
</evidence>
<evidence type="ECO:0000256" key="1">
    <source>
        <dbReference type="ARBA" id="ARBA00011975"/>
    </source>
</evidence>
<dbReference type="SUPFAM" id="SSF53335">
    <property type="entry name" value="S-adenosyl-L-methionine-dependent methyltransferases"/>
    <property type="match status" value="1"/>
</dbReference>
<keyword evidence="2 6" id="KW-0489">Methyltransferase</keyword>
<dbReference type="Proteomes" id="UP000605805">
    <property type="component" value="Unassembled WGS sequence"/>
</dbReference>